<dbReference type="InterPro" id="IPR007421">
    <property type="entry name" value="Schlafen_AlbA_2_dom"/>
</dbReference>
<dbReference type="Gene3D" id="3.30.950.30">
    <property type="entry name" value="Schlafen, AAA domain"/>
    <property type="match status" value="1"/>
</dbReference>
<keyword evidence="1" id="KW-0812">Transmembrane</keyword>
<evidence type="ECO:0000259" key="2">
    <source>
        <dbReference type="Pfam" id="PF04326"/>
    </source>
</evidence>
<comment type="caution">
    <text evidence="3">The sequence shown here is derived from an EMBL/GenBank/DDBJ whole genome shotgun (WGS) entry which is preliminary data.</text>
</comment>
<dbReference type="Pfam" id="PF04326">
    <property type="entry name" value="SLFN_AlbA_2"/>
    <property type="match status" value="1"/>
</dbReference>
<dbReference type="PANTHER" id="PTHR30595">
    <property type="entry name" value="GLPR-RELATED TRANSCRIPTIONAL REPRESSOR"/>
    <property type="match status" value="1"/>
</dbReference>
<sequence>MRVSELRELVRLPESDTLEFKTRLPDLQTVSRLVASLANTKGGNLIVGVREGGEITGLANPERAQRILQSAAQRVSPAVSVQSEVIDLEEKPVLFATIQRGDSPPHLVDGRAFQRIGDRTVPITSGTLYNNIRERATDGDAVLQELKRLTTVIEQQNEHLVAAGGWRSRVTDWVLGSFVGVVISILGRLLFGVA</sequence>
<organism evidence="3">
    <name type="scientific">marine sediment metagenome</name>
    <dbReference type="NCBI Taxonomy" id="412755"/>
    <lineage>
        <taxon>unclassified sequences</taxon>
        <taxon>metagenomes</taxon>
        <taxon>ecological metagenomes</taxon>
    </lineage>
</organism>
<dbReference type="AlphaFoldDB" id="X1VPR3"/>
<dbReference type="EMBL" id="BARW01028268">
    <property type="protein sequence ID" value="GAJ11065.1"/>
    <property type="molecule type" value="Genomic_DNA"/>
</dbReference>
<dbReference type="InterPro" id="IPR038461">
    <property type="entry name" value="Schlafen_AlbA_2_dom_sf"/>
</dbReference>
<evidence type="ECO:0000256" key="1">
    <source>
        <dbReference type="SAM" id="Phobius"/>
    </source>
</evidence>
<gene>
    <name evidence="3" type="ORF">S12H4_45676</name>
</gene>
<keyword evidence="1" id="KW-1133">Transmembrane helix</keyword>
<proteinExistence type="predicted"/>
<reference evidence="3" key="1">
    <citation type="journal article" date="2014" name="Front. Microbiol.">
        <title>High frequency of phylogenetically diverse reductive dehalogenase-homologous genes in deep subseafloor sedimentary metagenomes.</title>
        <authorList>
            <person name="Kawai M."/>
            <person name="Futagami T."/>
            <person name="Toyoda A."/>
            <person name="Takaki Y."/>
            <person name="Nishi S."/>
            <person name="Hori S."/>
            <person name="Arai W."/>
            <person name="Tsubouchi T."/>
            <person name="Morono Y."/>
            <person name="Uchiyama I."/>
            <person name="Ito T."/>
            <person name="Fujiyama A."/>
            <person name="Inagaki F."/>
            <person name="Takami H."/>
        </authorList>
    </citation>
    <scope>NUCLEOTIDE SEQUENCE</scope>
    <source>
        <strain evidence="3">Expedition CK06-06</strain>
    </source>
</reference>
<keyword evidence="1" id="KW-0472">Membrane</keyword>
<evidence type="ECO:0000313" key="3">
    <source>
        <dbReference type="EMBL" id="GAJ11065.1"/>
    </source>
</evidence>
<feature type="domain" description="Schlafen AlbA-2" evidence="2">
    <location>
        <begin position="14"/>
        <end position="123"/>
    </location>
</feature>
<dbReference type="PANTHER" id="PTHR30595:SF6">
    <property type="entry name" value="SCHLAFEN ALBA-2 DOMAIN-CONTAINING PROTEIN"/>
    <property type="match status" value="1"/>
</dbReference>
<accession>X1VPR3</accession>
<name>X1VPR3_9ZZZZ</name>
<feature type="transmembrane region" description="Helical" evidence="1">
    <location>
        <begin position="173"/>
        <end position="191"/>
    </location>
</feature>
<protein>
    <recommendedName>
        <fullName evidence="2">Schlafen AlbA-2 domain-containing protein</fullName>
    </recommendedName>
</protein>